<evidence type="ECO:0000256" key="17">
    <source>
        <dbReference type="ARBA" id="ARBA00031182"/>
    </source>
</evidence>
<comment type="catalytic activity">
    <reaction evidence="33">
        <text>a 1-acyl-sn-glycero-3-phosphocholine + H2O = sn-glycerol 3-phosphocholine + a fatty acid + H(+)</text>
        <dbReference type="Rhea" id="RHEA:15177"/>
        <dbReference type="ChEBI" id="CHEBI:15377"/>
        <dbReference type="ChEBI" id="CHEBI:15378"/>
        <dbReference type="ChEBI" id="CHEBI:16870"/>
        <dbReference type="ChEBI" id="CHEBI:28868"/>
        <dbReference type="ChEBI" id="CHEBI:58168"/>
        <dbReference type="EC" id="3.1.1.5"/>
    </reaction>
    <physiologicalReaction direction="left-to-right" evidence="33">
        <dbReference type="Rhea" id="RHEA:15178"/>
    </physiologicalReaction>
</comment>
<evidence type="ECO:0000256" key="1">
    <source>
        <dbReference type="ARBA" id="ARBA00004247"/>
    </source>
</evidence>
<evidence type="ECO:0000256" key="31">
    <source>
        <dbReference type="ARBA" id="ARBA00048374"/>
    </source>
</evidence>
<dbReference type="AlphaFoldDB" id="A0A7E5WBZ1"/>
<evidence type="ECO:0000256" key="6">
    <source>
        <dbReference type="ARBA" id="ARBA00022729"/>
    </source>
</evidence>
<evidence type="ECO:0000256" key="37">
    <source>
        <dbReference type="ARBA" id="ARBA00048869"/>
    </source>
</evidence>
<dbReference type="OrthoDB" id="10265800at2759"/>
<comment type="catalytic activity">
    <reaction evidence="37">
        <text>1,3-dihexadecanoyl-2-(9Z-octadecenoyl)glycerol + H2O = 1,3-dihexadecanoylglycerol + (9Z)-octadecenoate + H(+)</text>
        <dbReference type="Rhea" id="RHEA:40983"/>
        <dbReference type="ChEBI" id="CHEBI:15377"/>
        <dbReference type="ChEBI" id="CHEBI:15378"/>
        <dbReference type="ChEBI" id="CHEBI:30823"/>
        <dbReference type="ChEBI" id="CHEBI:75688"/>
        <dbReference type="ChEBI" id="CHEBI:77619"/>
    </reaction>
    <physiologicalReaction direction="left-to-right" evidence="37">
        <dbReference type="Rhea" id="RHEA:40984"/>
    </physiologicalReaction>
</comment>
<dbReference type="GO" id="GO:0004623">
    <property type="term" value="F:phospholipase A2 activity"/>
    <property type="evidence" value="ECO:0007669"/>
    <property type="project" value="UniProtKB-EC"/>
</dbReference>
<dbReference type="PANTHER" id="PTHR21325:SF31">
    <property type="entry name" value="GH22081P-RELATED"/>
    <property type="match status" value="1"/>
</dbReference>
<comment type="catalytic activity">
    <reaction evidence="41">
        <text>1,3-di-(9Z-octadecenoyl)-glycerol + H2O = 1-(9Z-octadecenoyl)-glycerol + (9Z)-octadecenoate + H(+)</text>
        <dbReference type="Rhea" id="RHEA:39939"/>
        <dbReference type="ChEBI" id="CHEBI:15377"/>
        <dbReference type="ChEBI" id="CHEBI:15378"/>
        <dbReference type="ChEBI" id="CHEBI:30823"/>
        <dbReference type="ChEBI" id="CHEBI:75342"/>
        <dbReference type="ChEBI" id="CHEBI:75735"/>
    </reaction>
    <physiologicalReaction direction="left-to-right" evidence="41">
        <dbReference type="Rhea" id="RHEA:39940"/>
    </physiologicalReaction>
</comment>
<evidence type="ECO:0000256" key="24">
    <source>
        <dbReference type="ARBA" id="ARBA00047459"/>
    </source>
</evidence>
<keyword evidence="5" id="KW-0812">Transmembrane</keyword>
<evidence type="ECO:0000256" key="4">
    <source>
        <dbReference type="ARBA" id="ARBA00022475"/>
    </source>
</evidence>
<comment type="catalytic activity">
    <reaction evidence="23">
        <text>1-(9Z-octadecenoyl)-glycerol + H2O = glycerol + (9Z)-octadecenoate + H(+)</text>
        <dbReference type="Rhea" id="RHEA:38487"/>
        <dbReference type="ChEBI" id="CHEBI:15377"/>
        <dbReference type="ChEBI" id="CHEBI:15378"/>
        <dbReference type="ChEBI" id="CHEBI:17754"/>
        <dbReference type="ChEBI" id="CHEBI:30823"/>
        <dbReference type="ChEBI" id="CHEBI:75342"/>
    </reaction>
    <physiologicalReaction direction="left-to-right" evidence="23">
        <dbReference type="Rhea" id="RHEA:38488"/>
    </physiologicalReaction>
</comment>
<dbReference type="InterPro" id="IPR001087">
    <property type="entry name" value="GDSL"/>
</dbReference>
<evidence type="ECO:0000256" key="7">
    <source>
        <dbReference type="ARBA" id="ARBA00022737"/>
    </source>
</evidence>
<dbReference type="Gene3D" id="3.40.50.1110">
    <property type="entry name" value="SGNH hydrolase"/>
    <property type="match status" value="1"/>
</dbReference>
<comment type="catalytic activity">
    <reaction evidence="22">
        <text>1,3-dihexadecanoyl-2-(9Z-octadecenoyl)glycerol + H2O = 1-hexadecanoyl-2-(9Z-octadecenoyl)-glycerol + hexadecanoate + H(+)</text>
        <dbReference type="Rhea" id="RHEA:40979"/>
        <dbReference type="ChEBI" id="CHEBI:7896"/>
        <dbReference type="ChEBI" id="CHEBI:15377"/>
        <dbReference type="ChEBI" id="CHEBI:15378"/>
        <dbReference type="ChEBI" id="CHEBI:75585"/>
        <dbReference type="ChEBI" id="CHEBI:75688"/>
    </reaction>
    <physiologicalReaction direction="left-to-right" evidence="22">
        <dbReference type="Rhea" id="RHEA:40980"/>
    </physiologicalReaction>
</comment>
<proteinExistence type="inferred from homology"/>
<evidence type="ECO:0000256" key="41">
    <source>
        <dbReference type="ARBA" id="ARBA00049372"/>
    </source>
</evidence>
<name>A0A7E5WBZ1_TRINI</name>
<evidence type="ECO:0000256" key="33">
    <source>
        <dbReference type="ARBA" id="ARBA00048454"/>
    </source>
</evidence>
<evidence type="ECO:0000256" key="13">
    <source>
        <dbReference type="ARBA" id="ARBA00023369"/>
    </source>
</evidence>
<comment type="catalytic activity">
    <reaction evidence="32">
        <text>1,2,3-tri-(9Z-octadecenoyl)-glycerol + H2O = di-(9Z)-octadecenoylglycerol + (9Z)-octadecenoate + H(+)</text>
        <dbReference type="Rhea" id="RHEA:38575"/>
        <dbReference type="ChEBI" id="CHEBI:15377"/>
        <dbReference type="ChEBI" id="CHEBI:15378"/>
        <dbReference type="ChEBI" id="CHEBI:30823"/>
        <dbReference type="ChEBI" id="CHEBI:53753"/>
        <dbReference type="ChEBI" id="CHEBI:75945"/>
    </reaction>
    <physiologicalReaction direction="left-to-right" evidence="32">
        <dbReference type="Rhea" id="RHEA:38576"/>
    </physiologicalReaction>
</comment>
<dbReference type="InterPro" id="IPR038885">
    <property type="entry name" value="PLB1"/>
</dbReference>
<evidence type="ECO:0000256" key="30">
    <source>
        <dbReference type="ARBA" id="ARBA00048362"/>
    </source>
</evidence>
<keyword evidence="6 43" id="KW-0732">Signal</keyword>
<dbReference type="Proteomes" id="UP000322000">
    <property type="component" value="Chromosome 15"/>
</dbReference>
<dbReference type="Pfam" id="PF00657">
    <property type="entry name" value="Lipase_GDSL"/>
    <property type="match status" value="1"/>
</dbReference>
<comment type="catalytic activity">
    <reaction evidence="38">
        <text>1-O-hexadecyl-2-(9Z)-octadecenoyl-sn-glycero-3-phosphocholine + H2O = 1-O-hexadecyl-sn-glycero-3-phosphocholine + (9Z)-octadecenoate + H(+)</text>
        <dbReference type="Rhea" id="RHEA:40915"/>
        <dbReference type="ChEBI" id="CHEBI:15377"/>
        <dbReference type="ChEBI" id="CHEBI:15378"/>
        <dbReference type="ChEBI" id="CHEBI:30823"/>
        <dbReference type="ChEBI" id="CHEBI:34112"/>
        <dbReference type="ChEBI" id="CHEBI:64496"/>
    </reaction>
    <physiologicalReaction direction="left-to-right" evidence="38">
        <dbReference type="Rhea" id="RHEA:40916"/>
    </physiologicalReaction>
</comment>
<evidence type="ECO:0000256" key="28">
    <source>
        <dbReference type="ARBA" id="ARBA00048058"/>
    </source>
</evidence>
<dbReference type="InParanoid" id="A0A7E5WBZ1"/>
<comment type="catalytic activity">
    <reaction evidence="29">
        <text>1,2-dihexadecanoyl-sn-glycero-3-phosphocholine + H2O = 1-hexadecanoyl-sn-glycero-3-phosphocholine + hexadecanoate + H(+)</text>
        <dbReference type="Rhea" id="RHEA:41223"/>
        <dbReference type="ChEBI" id="CHEBI:7896"/>
        <dbReference type="ChEBI" id="CHEBI:15377"/>
        <dbReference type="ChEBI" id="CHEBI:15378"/>
        <dbReference type="ChEBI" id="CHEBI:72998"/>
        <dbReference type="ChEBI" id="CHEBI:72999"/>
    </reaction>
    <physiologicalReaction direction="left-to-right" evidence="29">
        <dbReference type="Rhea" id="RHEA:41224"/>
    </physiologicalReaction>
</comment>
<reference evidence="45" key="1">
    <citation type="submission" date="2025-08" db="UniProtKB">
        <authorList>
            <consortium name="RefSeq"/>
        </authorList>
    </citation>
    <scope>IDENTIFICATION</scope>
</reference>
<evidence type="ECO:0000256" key="14">
    <source>
        <dbReference type="ARBA" id="ARBA00023408"/>
    </source>
</evidence>
<evidence type="ECO:0000256" key="29">
    <source>
        <dbReference type="ARBA" id="ARBA00048227"/>
    </source>
</evidence>
<comment type="catalytic activity">
    <reaction evidence="31">
        <text>1-octadecanoyl-2-(9Z,12Z)-octadecadienoyl-sn-glycerol + H2O = 1-octadecanoyl-sn-glycerol + (9Z,12Z)-octadecadienoate + H(+)</text>
        <dbReference type="Rhea" id="RHEA:40927"/>
        <dbReference type="ChEBI" id="CHEBI:15377"/>
        <dbReference type="ChEBI" id="CHEBI:15378"/>
        <dbReference type="ChEBI" id="CHEBI:30245"/>
        <dbReference type="ChEBI" id="CHEBI:75550"/>
        <dbReference type="ChEBI" id="CHEBI:77097"/>
    </reaction>
    <physiologicalReaction direction="left-to-right" evidence="31">
        <dbReference type="Rhea" id="RHEA:40928"/>
    </physiologicalReaction>
</comment>
<evidence type="ECO:0000256" key="27">
    <source>
        <dbReference type="ARBA" id="ARBA00048049"/>
    </source>
</evidence>
<comment type="catalytic activity">
    <reaction evidence="40">
        <text>1,2-dihexadecanoyl-sn-glycero-3-phosphocholine + 2 H2O = sn-glycerol 3-phosphocholine + 2 hexadecanoate + 2 H(+)</text>
        <dbReference type="Rhea" id="RHEA:40975"/>
        <dbReference type="ChEBI" id="CHEBI:7896"/>
        <dbReference type="ChEBI" id="CHEBI:15377"/>
        <dbReference type="ChEBI" id="CHEBI:15378"/>
        <dbReference type="ChEBI" id="CHEBI:16870"/>
        <dbReference type="ChEBI" id="CHEBI:72999"/>
    </reaction>
    <physiologicalReaction direction="left-to-right" evidence="40">
        <dbReference type="Rhea" id="RHEA:40976"/>
    </physiologicalReaction>
</comment>
<keyword evidence="8" id="KW-0378">Hydrolase</keyword>
<dbReference type="SUPFAM" id="SSF52266">
    <property type="entry name" value="SGNH hydrolase"/>
    <property type="match status" value="1"/>
</dbReference>
<feature type="chain" id="PRO_5028970850" description="Phospholipase B1, membrane-associated" evidence="43">
    <location>
        <begin position="17"/>
        <end position="412"/>
    </location>
</feature>
<evidence type="ECO:0000256" key="12">
    <source>
        <dbReference type="ARBA" id="ARBA00023180"/>
    </source>
</evidence>
<evidence type="ECO:0000256" key="3">
    <source>
        <dbReference type="ARBA" id="ARBA00015133"/>
    </source>
</evidence>
<evidence type="ECO:0000256" key="11">
    <source>
        <dbReference type="ARBA" id="ARBA00023136"/>
    </source>
</evidence>
<organism evidence="44 45">
    <name type="scientific">Trichoplusia ni</name>
    <name type="common">Cabbage looper</name>
    <dbReference type="NCBI Taxonomy" id="7111"/>
    <lineage>
        <taxon>Eukaryota</taxon>
        <taxon>Metazoa</taxon>
        <taxon>Ecdysozoa</taxon>
        <taxon>Arthropoda</taxon>
        <taxon>Hexapoda</taxon>
        <taxon>Insecta</taxon>
        <taxon>Pterygota</taxon>
        <taxon>Neoptera</taxon>
        <taxon>Endopterygota</taxon>
        <taxon>Lepidoptera</taxon>
        <taxon>Glossata</taxon>
        <taxon>Ditrysia</taxon>
        <taxon>Noctuoidea</taxon>
        <taxon>Noctuidae</taxon>
        <taxon>Plusiinae</taxon>
        <taxon>Trichoplusia</taxon>
    </lineage>
</organism>
<accession>A0A7E5WBZ1</accession>
<dbReference type="GO" id="GO:0004622">
    <property type="term" value="F:phosphatidylcholine lysophospholipase activity"/>
    <property type="evidence" value="ECO:0007669"/>
    <property type="project" value="UniProtKB-EC"/>
</dbReference>
<keyword evidence="4" id="KW-1003">Cell membrane</keyword>
<dbReference type="GO" id="GO:0004806">
    <property type="term" value="F:triacylglycerol lipase activity"/>
    <property type="evidence" value="ECO:0007669"/>
    <property type="project" value="UniProtKB-EC"/>
</dbReference>
<evidence type="ECO:0000256" key="43">
    <source>
        <dbReference type="SAM" id="SignalP"/>
    </source>
</evidence>
<comment type="function">
    <text evidence="20">Calcium-independent membrane-associated phospholipase that catalyzes complete diacylation of phospholipids by hydrolyzing both sn-1 and sn-2 fatty acyl chains attached to the glycerol backbone (phospholipase B activity). Has dual phospholipase and lysophospholipase activities toward diacylphospholipids. Preferentially cleaves sn-2 ester bonds over sn-1 bonds. Acts as a lipase toward glycerolipid substrates. Hydrolyzes fatty acyl chains of diacylglycerols with preference for the sn-2 position and of triacylglycerols with not positional selectivity. May also hydrolyze long chain retinyl esters such as retinyl palmitate. May contribute to digestion of dietary phospholipids, glycerolipids and retinoids, facilitating lipid absorption at the brush border.</text>
</comment>
<evidence type="ECO:0000256" key="15">
    <source>
        <dbReference type="ARBA" id="ARBA00023422"/>
    </source>
</evidence>
<comment type="catalytic activity">
    <reaction evidence="34">
        <text>1-hexadecanoyl-2-(9Z-octadecenoyl)-sn-glycero-3-phosphoethanolamine + H2O = 1-hexadecanoyl-sn-glycero-3-phosphoethanolamine + (9Z)-octadecenoate + H(+)</text>
        <dbReference type="Rhea" id="RHEA:40911"/>
        <dbReference type="ChEBI" id="CHEBI:15377"/>
        <dbReference type="ChEBI" id="CHEBI:15378"/>
        <dbReference type="ChEBI" id="CHEBI:30823"/>
        <dbReference type="ChEBI" id="CHEBI:73004"/>
        <dbReference type="ChEBI" id="CHEBI:73007"/>
    </reaction>
    <physiologicalReaction direction="left-to-right" evidence="34">
        <dbReference type="Rhea" id="RHEA:40912"/>
    </physiologicalReaction>
</comment>
<evidence type="ECO:0000256" key="36">
    <source>
        <dbReference type="ARBA" id="ARBA00048699"/>
    </source>
</evidence>
<evidence type="ECO:0000256" key="42">
    <source>
        <dbReference type="ARBA" id="ARBA00049461"/>
    </source>
</evidence>
<comment type="catalytic activity">
    <reaction evidence="26">
        <text>1-hexadecanoyl-2-(9Z-octadecenoyl)-sn-glycero-3-phospho-(1'-sn-glycerol) + H2O = 1-hexadecanoyl-sn-glycero-3-phospho-(1'-sn-glycerol) + (9Z)-octadecenoate + H(+)</text>
        <dbReference type="Rhea" id="RHEA:40919"/>
        <dbReference type="ChEBI" id="CHEBI:15377"/>
        <dbReference type="ChEBI" id="CHEBI:15378"/>
        <dbReference type="ChEBI" id="CHEBI:30823"/>
        <dbReference type="ChEBI" id="CHEBI:72841"/>
        <dbReference type="ChEBI" id="CHEBI:75158"/>
    </reaction>
    <physiologicalReaction direction="left-to-right" evidence="26">
        <dbReference type="Rhea" id="RHEA:40920"/>
    </physiologicalReaction>
</comment>
<evidence type="ECO:0000256" key="20">
    <source>
        <dbReference type="ARBA" id="ARBA00045916"/>
    </source>
</evidence>
<dbReference type="KEGG" id="tnl:113501326"/>
<evidence type="ECO:0000256" key="32">
    <source>
        <dbReference type="ARBA" id="ARBA00048386"/>
    </source>
</evidence>
<keyword evidence="44" id="KW-1185">Reference proteome</keyword>
<dbReference type="GO" id="GO:0016324">
    <property type="term" value="C:apical plasma membrane"/>
    <property type="evidence" value="ECO:0007669"/>
    <property type="project" value="UniProtKB-SubCell"/>
</dbReference>
<comment type="subcellular location">
    <subcellularLocation>
        <location evidence="1">Apical cell membrane</location>
        <topology evidence="1">Single-pass type I membrane protein</topology>
    </subcellularLocation>
</comment>
<evidence type="ECO:0000256" key="2">
    <source>
        <dbReference type="ARBA" id="ARBA00009979"/>
    </source>
</evidence>
<evidence type="ECO:0000313" key="45">
    <source>
        <dbReference type="RefSeq" id="XP_026738248.1"/>
    </source>
</evidence>
<comment type="catalytic activity">
    <reaction evidence="15">
        <text>a 1,2-diacyl-sn-glycero-3-phosphocholine + H2O = a 1-acyl-sn-glycero-3-phosphocholine + a fatty acid + H(+)</text>
        <dbReference type="Rhea" id="RHEA:15801"/>
        <dbReference type="ChEBI" id="CHEBI:15377"/>
        <dbReference type="ChEBI" id="CHEBI:15378"/>
        <dbReference type="ChEBI" id="CHEBI:28868"/>
        <dbReference type="ChEBI" id="CHEBI:57643"/>
        <dbReference type="ChEBI" id="CHEBI:58168"/>
        <dbReference type="EC" id="3.1.1.4"/>
    </reaction>
    <physiologicalReaction direction="left-to-right" evidence="15">
        <dbReference type="Rhea" id="RHEA:15802"/>
    </physiologicalReaction>
</comment>
<evidence type="ECO:0000256" key="38">
    <source>
        <dbReference type="ARBA" id="ARBA00048872"/>
    </source>
</evidence>
<sequence>MWLAVVHLLVVTEALALNISNVISPFSDVLQVRYPSRKSHVRRQRAIPASVPFPCADAVSWGRSPERPTSVHRLRPGDIDVVAAIGDSLVAGSGALEEFALGAFVEYRGVSWCAGGDASWREYLTLPNILKEFNPNLRGYSTGTGEWLTRNAQFNVAFPVASDEDALKQARIVVARMRSSPDIDMERDWKMITVFIGANDLCSASCLNPISWSPAAHAKKLAKALDYLHKHLPRTIVNLVPVLDVSVSIRVLRPMMCRLMHSLFCTCFHHQGGNELYDLVRMARLYQKAEVALVESGRYDTRPDFTVLVQPFMRLFNAPLPPTRPLPLVIHQSYITHDCFHFSQKGHALAANLLWNNLLEPVGNKSDDVPPVLLRSFRCPSRRAPFLFTAQNSRQFLRSGKQDGADDIFLEK</sequence>
<comment type="similarity">
    <text evidence="2">Belongs to the 'GDSL' lipolytic enzyme family. Phospholipase B1 subfamily.</text>
</comment>
<evidence type="ECO:0000256" key="25">
    <source>
        <dbReference type="ARBA" id="ARBA00048011"/>
    </source>
</evidence>
<comment type="catalytic activity">
    <reaction evidence="13">
        <text>a triacylglycerol + H2O = a diacylglycerol + a fatty acid + H(+)</text>
        <dbReference type="Rhea" id="RHEA:12044"/>
        <dbReference type="ChEBI" id="CHEBI:15377"/>
        <dbReference type="ChEBI" id="CHEBI:15378"/>
        <dbReference type="ChEBI" id="CHEBI:17855"/>
        <dbReference type="ChEBI" id="CHEBI:18035"/>
        <dbReference type="ChEBI" id="CHEBI:28868"/>
        <dbReference type="EC" id="3.1.1.3"/>
    </reaction>
    <physiologicalReaction direction="left-to-right" evidence="13">
        <dbReference type="Rhea" id="RHEA:12045"/>
    </physiologicalReaction>
</comment>
<evidence type="ECO:0000256" key="34">
    <source>
        <dbReference type="ARBA" id="ARBA00048613"/>
    </source>
</evidence>
<evidence type="ECO:0000256" key="8">
    <source>
        <dbReference type="ARBA" id="ARBA00022801"/>
    </source>
</evidence>
<evidence type="ECO:0000256" key="21">
    <source>
        <dbReference type="ARBA" id="ARBA00047324"/>
    </source>
</evidence>
<keyword evidence="11" id="KW-0472">Membrane</keyword>
<comment type="catalytic activity">
    <reaction evidence="42">
        <text>2-(9Z-octadecenoyl)-glycerol + H2O = glycerol + (9Z)-octadecenoate + H(+)</text>
        <dbReference type="Rhea" id="RHEA:38491"/>
        <dbReference type="ChEBI" id="CHEBI:15377"/>
        <dbReference type="ChEBI" id="CHEBI:15378"/>
        <dbReference type="ChEBI" id="CHEBI:17754"/>
        <dbReference type="ChEBI" id="CHEBI:30823"/>
        <dbReference type="ChEBI" id="CHEBI:73990"/>
    </reaction>
    <physiologicalReaction direction="left-to-right" evidence="42">
        <dbReference type="Rhea" id="RHEA:38492"/>
    </physiologicalReaction>
</comment>
<comment type="catalytic activity">
    <reaction evidence="36">
        <text>1-hexadecanoyl-2-(9Z-octadecenoyl)-sn-glycero-3-phosphocholine + H2O = 1-hexadecanoyl-sn-glycero-3-phosphocholine + (9Z)-octadecenoate + H(+)</text>
        <dbReference type="Rhea" id="RHEA:38779"/>
        <dbReference type="ChEBI" id="CHEBI:15377"/>
        <dbReference type="ChEBI" id="CHEBI:15378"/>
        <dbReference type="ChEBI" id="CHEBI:30823"/>
        <dbReference type="ChEBI" id="CHEBI:72998"/>
        <dbReference type="ChEBI" id="CHEBI:73001"/>
    </reaction>
    <physiologicalReaction direction="left-to-right" evidence="36">
        <dbReference type="Rhea" id="RHEA:38780"/>
    </physiologicalReaction>
</comment>
<comment type="catalytic activity">
    <reaction evidence="39">
        <text>1-hexadecanoyl-2-(9Z)-octadecenoyl-3-octadecanoyl-sn-glycerol + H2O = 1-hexadecanoyl-3-octadecanoyl-sn-glycerol + (9Z)-octadecenoate + H(+)</text>
        <dbReference type="Rhea" id="RHEA:41103"/>
        <dbReference type="ChEBI" id="CHEBI:15377"/>
        <dbReference type="ChEBI" id="CHEBI:15378"/>
        <dbReference type="ChEBI" id="CHEBI:30823"/>
        <dbReference type="ChEBI" id="CHEBI:77623"/>
        <dbReference type="ChEBI" id="CHEBI:77624"/>
    </reaction>
    <physiologicalReaction direction="left-to-right" evidence="39">
        <dbReference type="Rhea" id="RHEA:41104"/>
    </physiologicalReaction>
</comment>
<dbReference type="GO" id="GO:0006644">
    <property type="term" value="P:phospholipid metabolic process"/>
    <property type="evidence" value="ECO:0007669"/>
    <property type="project" value="TreeGrafter"/>
</dbReference>
<comment type="catalytic activity">
    <reaction evidence="25">
        <text>2,3-di-(9Z)-octadecenoyl-sn-glycerol + H2O = 3-(9Z-octadecenoyl)-sn-glycerol + (9Z)-octadecenoate + H(+)</text>
        <dbReference type="Rhea" id="RHEA:42604"/>
        <dbReference type="ChEBI" id="CHEBI:15377"/>
        <dbReference type="ChEBI" id="CHEBI:15378"/>
        <dbReference type="ChEBI" id="CHEBI:30823"/>
        <dbReference type="ChEBI" id="CHEBI:75824"/>
        <dbReference type="ChEBI" id="CHEBI:75938"/>
    </reaction>
    <physiologicalReaction direction="left-to-right" evidence="25">
        <dbReference type="Rhea" id="RHEA:42605"/>
    </physiologicalReaction>
</comment>
<evidence type="ECO:0000256" key="9">
    <source>
        <dbReference type="ARBA" id="ARBA00022989"/>
    </source>
</evidence>
<evidence type="ECO:0000256" key="23">
    <source>
        <dbReference type="ARBA" id="ARBA00047438"/>
    </source>
</evidence>
<comment type="catalytic activity">
    <reaction evidence="28">
        <text>1,2-di-(9Z-octadecenoyl)-sn-glycero-3-phosphocholine + H2O = 1-(9Z-octadecenoyl)-sn-glycero-3-phosphocholine + (9Z)-octadecenoate + H(+)</text>
        <dbReference type="Rhea" id="RHEA:40923"/>
        <dbReference type="ChEBI" id="CHEBI:15377"/>
        <dbReference type="ChEBI" id="CHEBI:15378"/>
        <dbReference type="ChEBI" id="CHEBI:28610"/>
        <dbReference type="ChEBI" id="CHEBI:30823"/>
        <dbReference type="ChEBI" id="CHEBI:74669"/>
    </reaction>
    <physiologicalReaction direction="left-to-right" evidence="28">
        <dbReference type="Rhea" id="RHEA:40924"/>
    </physiologicalReaction>
</comment>
<evidence type="ECO:0000256" key="22">
    <source>
        <dbReference type="ARBA" id="ARBA00047363"/>
    </source>
</evidence>
<comment type="catalytic activity">
    <reaction evidence="35">
        <text>1-hexadecanoyl-sn-glycero-3-phosphocholine + H2O = sn-glycerol 3-phosphocholine + hexadecanoate + H(+)</text>
        <dbReference type="Rhea" id="RHEA:40435"/>
        <dbReference type="ChEBI" id="CHEBI:7896"/>
        <dbReference type="ChEBI" id="CHEBI:15377"/>
        <dbReference type="ChEBI" id="CHEBI:15378"/>
        <dbReference type="ChEBI" id="CHEBI:16870"/>
        <dbReference type="ChEBI" id="CHEBI:72998"/>
    </reaction>
    <physiologicalReaction direction="left-to-right" evidence="35">
        <dbReference type="Rhea" id="RHEA:40436"/>
    </physiologicalReaction>
</comment>
<evidence type="ECO:0000256" key="35">
    <source>
        <dbReference type="ARBA" id="ARBA00048656"/>
    </source>
</evidence>
<evidence type="ECO:0000256" key="16">
    <source>
        <dbReference type="ARBA" id="ARBA00029723"/>
    </source>
</evidence>
<dbReference type="InterPro" id="IPR035547">
    <property type="entry name" value="Phospholipase_B"/>
</dbReference>
<dbReference type="CDD" id="cd01824">
    <property type="entry name" value="Phospholipase_B_like"/>
    <property type="match status" value="1"/>
</dbReference>
<evidence type="ECO:0000256" key="40">
    <source>
        <dbReference type="ARBA" id="ARBA00049363"/>
    </source>
</evidence>
<dbReference type="PANTHER" id="PTHR21325">
    <property type="entry name" value="PHOSPHOLIPASE B, PLB1"/>
    <property type="match status" value="1"/>
</dbReference>
<evidence type="ECO:0000256" key="5">
    <source>
        <dbReference type="ARBA" id="ARBA00022692"/>
    </source>
</evidence>
<keyword evidence="9" id="KW-1133">Transmembrane helix</keyword>
<dbReference type="RefSeq" id="XP_026738248.1">
    <property type="nucleotide sequence ID" value="XM_026882447.1"/>
</dbReference>
<dbReference type="GeneID" id="113501326"/>
<comment type="catalytic activity">
    <reaction evidence="24">
        <text>1-hexadecanoyl-2-(9Z)-octadecenoyl-3-octadecanoyl-sn-glycerol + H2O = 1-hexadecanoyl-2-(9Z-octadecenoyl)-sn-glycerol + octadecanoate + H(+)</text>
        <dbReference type="Rhea" id="RHEA:41111"/>
        <dbReference type="ChEBI" id="CHEBI:15377"/>
        <dbReference type="ChEBI" id="CHEBI:15378"/>
        <dbReference type="ChEBI" id="CHEBI:25629"/>
        <dbReference type="ChEBI" id="CHEBI:75466"/>
        <dbReference type="ChEBI" id="CHEBI:77623"/>
    </reaction>
    <physiologicalReaction direction="left-to-right" evidence="24">
        <dbReference type="Rhea" id="RHEA:41112"/>
    </physiologicalReaction>
</comment>
<evidence type="ECO:0000256" key="19">
    <source>
        <dbReference type="ARBA" id="ARBA00033022"/>
    </source>
</evidence>
<evidence type="ECO:0000256" key="26">
    <source>
        <dbReference type="ARBA" id="ARBA00048015"/>
    </source>
</evidence>
<evidence type="ECO:0000256" key="10">
    <source>
        <dbReference type="ARBA" id="ARBA00023098"/>
    </source>
</evidence>
<comment type="catalytic activity">
    <reaction evidence="21">
        <text>1-hexadecanoyl-2-(9Z)-octadecenoyl-3-octadecanoyl-sn-glycerol + H2O = 2-(9Z-octadecenoyl)-3-octadecanoyl-sn-glycerol + hexadecanoate + H(+)</text>
        <dbReference type="Rhea" id="RHEA:41107"/>
        <dbReference type="ChEBI" id="CHEBI:7896"/>
        <dbReference type="ChEBI" id="CHEBI:15377"/>
        <dbReference type="ChEBI" id="CHEBI:15378"/>
        <dbReference type="ChEBI" id="CHEBI:75558"/>
        <dbReference type="ChEBI" id="CHEBI:77623"/>
    </reaction>
    <physiologicalReaction direction="left-to-right" evidence="21">
        <dbReference type="Rhea" id="RHEA:41108"/>
    </physiologicalReaction>
</comment>
<protein>
    <recommendedName>
        <fullName evidence="3">Phospholipase B1, membrane-associated</fullName>
    </recommendedName>
    <alternativeName>
        <fullName evidence="16">Lysophospholipase</fullName>
    </alternativeName>
    <alternativeName>
        <fullName evidence="17">Phospholipase A2</fullName>
    </alternativeName>
    <alternativeName>
        <fullName evidence="19">Phospholipase B/lipase</fullName>
    </alternativeName>
    <alternativeName>
        <fullName evidence="18">Triacylglycerol lipase</fullName>
    </alternativeName>
</protein>
<dbReference type="InterPro" id="IPR036514">
    <property type="entry name" value="SGNH_hydro_sf"/>
</dbReference>
<evidence type="ECO:0000256" key="39">
    <source>
        <dbReference type="ARBA" id="ARBA00048939"/>
    </source>
</evidence>
<evidence type="ECO:0000313" key="44">
    <source>
        <dbReference type="Proteomes" id="UP000322000"/>
    </source>
</evidence>
<dbReference type="FunFam" id="3.40.50.1110:FF:000005">
    <property type="entry name" value="Phospholipase B1"/>
    <property type="match status" value="1"/>
</dbReference>
<gene>
    <name evidence="45" type="primary">LOC113501326</name>
</gene>
<keyword evidence="12" id="KW-0325">Glycoprotein</keyword>
<feature type="signal peptide" evidence="43">
    <location>
        <begin position="1"/>
        <end position="16"/>
    </location>
</feature>
<comment type="catalytic activity">
    <reaction evidence="14">
        <text>1-hexadecanoyl-2-(9Z,12Z-octadecadienoyl)-sn-glycero-3-phosphocholine + H2O = (9Z,12Z)-octadecadienoate + 1-hexadecanoyl-sn-glycero-3-phosphocholine + H(+)</text>
        <dbReference type="Rhea" id="RHEA:40811"/>
        <dbReference type="ChEBI" id="CHEBI:15377"/>
        <dbReference type="ChEBI" id="CHEBI:15378"/>
        <dbReference type="ChEBI" id="CHEBI:30245"/>
        <dbReference type="ChEBI" id="CHEBI:72998"/>
        <dbReference type="ChEBI" id="CHEBI:73002"/>
    </reaction>
    <physiologicalReaction direction="left-to-right" evidence="14">
        <dbReference type="Rhea" id="RHEA:40812"/>
    </physiologicalReaction>
</comment>
<comment type="catalytic activity">
    <reaction evidence="27">
        <text>a 1-O-alkyl-2-acyl-sn-glycero-3-phosphocholine + H2O = a 1-O-alkyl-sn-glycero-3-phosphocholine + a fatty acid + H(+)</text>
        <dbReference type="Rhea" id="RHEA:36231"/>
        <dbReference type="ChEBI" id="CHEBI:15377"/>
        <dbReference type="ChEBI" id="CHEBI:15378"/>
        <dbReference type="ChEBI" id="CHEBI:28868"/>
        <dbReference type="ChEBI" id="CHEBI:30909"/>
        <dbReference type="ChEBI" id="CHEBI:36702"/>
        <dbReference type="EC" id="3.1.1.4"/>
    </reaction>
    <physiologicalReaction direction="left-to-right" evidence="27">
        <dbReference type="Rhea" id="RHEA:36232"/>
    </physiologicalReaction>
</comment>
<evidence type="ECO:0000256" key="18">
    <source>
        <dbReference type="ARBA" id="ARBA00031485"/>
    </source>
</evidence>
<comment type="catalytic activity">
    <reaction evidence="30">
        <text>1-hexadecanoyl-2-(9Z,12Z-octadecadienoyl)-sn-glycero-3-phosphocholine + H2O = 2-(9Z,12Z-octadecadienoyl)-sn-glycero-3-phosphocholine + hexadecanoate + H(+)</text>
        <dbReference type="Rhea" id="RHEA:40971"/>
        <dbReference type="ChEBI" id="CHEBI:7896"/>
        <dbReference type="ChEBI" id="CHEBI:15377"/>
        <dbReference type="ChEBI" id="CHEBI:15378"/>
        <dbReference type="ChEBI" id="CHEBI:73002"/>
        <dbReference type="ChEBI" id="CHEBI:76084"/>
    </reaction>
    <physiologicalReaction direction="left-to-right" evidence="30">
        <dbReference type="Rhea" id="RHEA:40972"/>
    </physiologicalReaction>
</comment>
<keyword evidence="7" id="KW-0677">Repeat</keyword>
<keyword evidence="10" id="KW-0443">Lipid metabolism</keyword>